<accession>A0A0F8UN43</accession>
<dbReference type="PANTHER" id="PTHR16557">
    <property type="entry name" value="ALKYLATED DNA REPAIR PROTEIN ALKB-RELATED"/>
    <property type="match status" value="1"/>
</dbReference>
<evidence type="ECO:0000256" key="7">
    <source>
        <dbReference type="ARBA" id="ARBA00023026"/>
    </source>
</evidence>
<comment type="similarity">
    <text evidence="1">Belongs to the alkB family.</text>
</comment>
<keyword evidence="6 9" id="KW-0408">Iron</keyword>
<evidence type="ECO:0000256" key="9">
    <source>
        <dbReference type="PIRSR" id="PIRSR604574-2"/>
    </source>
</evidence>
<keyword evidence="4" id="KW-0223">Dioxygenase</keyword>
<dbReference type="GO" id="GO:0005737">
    <property type="term" value="C:cytoplasm"/>
    <property type="evidence" value="ECO:0007669"/>
    <property type="project" value="TreeGrafter"/>
</dbReference>
<dbReference type="InterPro" id="IPR027450">
    <property type="entry name" value="AlkB-like"/>
</dbReference>
<dbReference type="Gene3D" id="2.60.120.590">
    <property type="entry name" value="Alpha-ketoglutarate-dependent dioxygenase AlkB-like"/>
    <property type="match status" value="1"/>
</dbReference>
<evidence type="ECO:0000256" key="6">
    <source>
        <dbReference type="ARBA" id="ARBA00023004"/>
    </source>
</evidence>
<protein>
    <recommendedName>
        <fullName evidence="2">mRNA N(6)-methyladenine demethylase</fullName>
        <ecNumber evidence="2">1.14.11.53</ecNumber>
    </recommendedName>
</protein>
<organism evidence="12 13">
    <name type="scientific">Aspergillus ochraceoroseus</name>
    <dbReference type="NCBI Taxonomy" id="138278"/>
    <lineage>
        <taxon>Eukaryota</taxon>
        <taxon>Fungi</taxon>
        <taxon>Dikarya</taxon>
        <taxon>Ascomycota</taxon>
        <taxon>Pezizomycotina</taxon>
        <taxon>Eurotiomycetes</taxon>
        <taxon>Eurotiomycetidae</taxon>
        <taxon>Eurotiales</taxon>
        <taxon>Aspergillaceae</taxon>
        <taxon>Aspergillus</taxon>
        <taxon>Aspergillus subgen. Nidulantes</taxon>
    </lineage>
</organism>
<comment type="cofactor">
    <cofactor evidence="9">
        <name>Fe(2+)</name>
        <dbReference type="ChEBI" id="CHEBI:29033"/>
    </cofactor>
    <text evidence="9">Binds 1 Fe(2+) ion per subunit.</text>
</comment>
<dbReference type="PROSITE" id="PS51471">
    <property type="entry name" value="FE2OG_OXY"/>
    <property type="match status" value="1"/>
</dbReference>
<evidence type="ECO:0000313" key="12">
    <source>
        <dbReference type="EMBL" id="KKK21034.1"/>
    </source>
</evidence>
<reference evidence="12 13" key="1">
    <citation type="submission" date="2015-02" db="EMBL/GenBank/DDBJ databases">
        <title>Draft Genome Sequences of Two Closely-Related Aflatoxigenic Aspergillus Species Obtained from the Cote d'Ivoire.</title>
        <authorList>
            <person name="Moore G.G."/>
            <person name="Beltz S.B."/>
            <person name="Mack B.M."/>
        </authorList>
    </citation>
    <scope>NUCLEOTIDE SEQUENCE [LARGE SCALE GENOMIC DNA]</scope>
    <source>
        <strain evidence="12 13">SRRC1432</strain>
    </source>
</reference>
<evidence type="ECO:0000256" key="3">
    <source>
        <dbReference type="ARBA" id="ARBA00022723"/>
    </source>
</evidence>
<comment type="caution">
    <text evidence="12">The sequence shown here is derived from an EMBL/GenBank/DDBJ whole genome shotgun (WGS) entry which is preliminary data.</text>
</comment>
<dbReference type="EMBL" id="JYKN01001300">
    <property type="protein sequence ID" value="KKK21034.1"/>
    <property type="molecule type" value="Genomic_DNA"/>
</dbReference>
<name>A0A0F8UN43_9EURO</name>
<evidence type="ECO:0000256" key="8">
    <source>
        <dbReference type="ARBA" id="ARBA00047565"/>
    </source>
</evidence>
<keyword evidence="7" id="KW-0843">Virulence</keyword>
<dbReference type="Pfam" id="PF13532">
    <property type="entry name" value="2OG-FeII_Oxy_2"/>
    <property type="match status" value="1"/>
</dbReference>
<evidence type="ECO:0000256" key="2">
    <source>
        <dbReference type="ARBA" id="ARBA00012931"/>
    </source>
</evidence>
<proteinExistence type="inferred from homology"/>
<dbReference type="Proteomes" id="UP000034947">
    <property type="component" value="Unassembled WGS sequence"/>
</dbReference>
<evidence type="ECO:0000256" key="10">
    <source>
        <dbReference type="SAM" id="MobiDB-lite"/>
    </source>
</evidence>
<dbReference type="SUPFAM" id="SSF51197">
    <property type="entry name" value="Clavaminate synthase-like"/>
    <property type="match status" value="1"/>
</dbReference>
<sequence length="383" mass="43086">MAHITSLNAHEYPPEPVRLQYKKYQGISLSEIDTDPGILDLQALDPDHLPREFSIERWMTSEGLQSTYNRFVGCSQQDVRVPSRRIPVLTHKSVSGECRVSSGSEEEVRVGNPDNRYIGLLMIPSLLPPAVQVELLSRLFHRDLSNSEHQTNLHLHYKITYPMQKGGVKEDRDGTSPQPDSRSFFEDDPARILSPRDPTVHKPLTVQTMLNKKLRWVTLGGQYDWTAKVYPPEQPPTFPEDVANLLRAAFPKTEAEAAILNVYSPGNTLSPHRDVSEECDAGLISVSFGCDGLFLISHDDGTGCEVIRLRSGDAVYMDGTSRFAWHAVPKIVPGTCPSWLADWPCRPEDHETRSRFGAWRGWMAGKRVNLNVRQMVASAPHLR</sequence>
<dbReference type="FunFam" id="2.60.120.590:FF:000014">
    <property type="entry name" value="Oxidoreductase, 2OG-Fe(II) oxygenase family family"/>
    <property type="match status" value="1"/>
</dbReference>
<feature type="binding site" evidence="9">
    <location>
        <position position="274"/>
    </location>
    <ligand>
        <name>Fe cation</name>
        <dbReference type="ChEBI" id="CHEBI:24875"/>
        <note>catalytic</note>
    </ligand>
</feature>
<evidence type="ECO:0000256" key="4">
    <source>
        <dbReference type="ARBA" id="ARBA00022964"/>
    </source>
</evidence>
<dbReference type="GO" id="GO:1990931">
    <property type="term" value="F:mRNA N6-methyladenosine dioxygenase activity"/>
    <property type="evidence" value="ECO:0007669"/>
    <property type="project" value="UniProtKB-EC"/>
</dbReference>
<evidence type="ECO:0000313" key="13">
    <source>
        <dbReference type="Proteomes" id="UP000034947"/>
    </source>
</evidence>
<evidence type="ECO:0000256" key="1">
    <source>
        <dbReference type="ARBA" id="ARBA00007879"/>
    </source>
</evidence>
<keyword evidence="3 9" id="KW-0479">Metal-binding</keyword>
<feature type="region of interest" description="Disordered" evidence="10">
    <location>
        <begin position="165"/>
        <end position="198"/>
    </location>
</feature>
<dbReference type="GO" id="GO:0005634">
    <property type="term" value="C:nucleus"/>
    <property type="evidence" value="ECO:0007669"/>
    <property type="project" value="TreeGrafter"/>
</dbReference>
<evidence type="ECO:0000259" key="11">
    <source>
        <dbReference type="PROSITE" id="PS51471"/>
    </source>
</evidence>
<dbReference type="PANTHER" id="PTHR16557:SF2">
    <property type="entry name" value="NUCLEIC ACID DIOXYGENASE ALKBH1"/>
    <property type="match status" value="1"/>
</dbReference>
<dbReference type="AlphaFoldDB" id="A0A0F8UN43"/>
<evidence type="ECO:0000256" key="5">
    <source>
        <dbReference type="ARBA" id="ARBA00023002"/>
    </source>
</evidence>
<dbReference type="EC" id="1.14.11.53" evidence="2"/>
<comment type="catalytic activity">
    <reaction evidence="8">
        <text>an N(6)-methyladenosine in mRNA + 2-oxoglutarate + O2 = an adenosine in mRNA + formaldehyde + succinate + CO2</text>
        <dbReference type="Rhea" id="RHEA:49520"/>
        <dbReference type="Rhea" id="RHEA-COMP:12414"/>
        <dbReference type="Rhea" id="RHEA-COMP:12417"/>
        <dbReference type="ChEBI" id="CHEBI:15379"/>
        <dbReference type="ChEBI" id="CHEBI:16526"/>
        <dbReference type="ChEBI" id="CHEBI:16810"/>
        <dbReference type="ChEBI" id="CHEBI:16842"/>
        <dbReference type="ChEBI" id="CHEBI:30031"/>
        <dbReference type="ChEBI" id="CHEBI:74411"/>
        <dbReference type="ChEBI" id="CHEBI:74449"/>
        <dbReference type="EC" id="1.14.11.53"/>
    </reaction>
    <physiologicalReaction direction="left-to-right" evidence="8">
        <dbReference type="Rhea" id="RHEA:49521"/>
    </physiologicalReaction>
</comment>
<feature type="binding site" evidence="9">
    <location>
        <position position="272"/>
    </location>
    <ligand>
        <name>Fe cation</name>
        <dbReference type="ChEBI" id="CHEBI:24875"/>
        <note>catalytic</note>
    </ligand>
</feature>
<keyword evidence="13" id="KW-1185">Reference proteome</keyword>
<dbReference type="InterPro" id="IPR037151">
    <property type="entry name" value="AlkB-like_sf"/>
</dbReference>
<dbReference type="GO" id="GO:0046872">
    <property type="term" value="F:metal ion binding"/>
    <property type="evidence" value="ECO:0007669"/>
    <property type="project" value="UniProtKB-KW"/>
</dbReference>
<dbReference type="InterPro" id="IPR005123">
    <property type="entry name" value="Oxoglu/Fe-dep_dioxygenase_dom"/>
</dbReference>
<feature type="binding site" evidence="9">
    <location>
        <position position="326"/>
    </location>
    <ligand>
        <name>Fe cation</name>
        <dbReference type="ChEBI" id="CHEBI:24875"/>
        <note>catalytic</note>
    </ligand>
</feature>
<dbReference type="InterPro" id="IPR004574">
    <property type="entry name" value="Alkb"/>
</dbReference>
<dbReference type="OrthoDB" id="6614653at2759"/>
<keyword evidence="5" id="KW-0560">Oxidoreductase</keyword>
<feature type="domain" description="Fe2OG dioxygenase" evidence="11">
    <location>
        <begin position="254"/>
        <end position="376"/>
    </location>
</feature>
<dbReference type="VEuPathDB" id="FungiDB:P175DRAFT_0509188"/>
<gene>
    <name evidence="12" type="ORF">AOCH_004154</name>
</gene>